<dbReference type="Pfam" id="PF08540">
    <property type="entry name" value="HMG_CoA_synt_C"/>
    <property type="match status" value="1"/>
</dbReference>
<dbReference type="InterPro" id="IPR013746">
    <property type="entry name" value="HMG_CoA_synt_C_dom"/>
</dbReference>
<dbReference type="EMBL" id="AEXL02000024">
    <property type="protein sequence ID" value="EIJ66721.1"/>
    <property type="molecule type" value="Genomic_DNA"/>
</dbReference>
<evidence type="ECO:0000313" key="7">
    <source>
        <dbReference type="Proteomes" id="UP000003423"/>
    </source>
</evidence>
<dbReference type="CDD" id="cd00827">
    <property type="entry name" value="init_cond_enzymes"/>
    <property type="match status" value="1"/>
</dbReference>
<dbReference type="FunFam" id="3.40.47.10:FF:000123">
    <property type="entry name" value="Putative hydroxymethylglutaryl-CoA synthase"/>
    <property type="match status" value="1"/>
</dbReference>
<feature type="domain" description="Hydroxymethylglutaryl-coenzyme A synthase N-terminal" evidence="4">
    <location>
        <begin position="3"/>
        <end position="173"/>
    </location>
</feature>
<dbReference type="OrthoDB" id="5812at2157"/>
<dbReference type="Gene3D" id="3.40.47.10">
    <property type="match status" value="1"/>
</dbReference>
<name>I3D4S8_9ARCH</name>
<dbReference type="SUPFAM" id="SSF53901">
    <property type="entry name" value="Thiolase-like"/>
    <property type="match status" value="2"/>
</dbReference>
<reference evidence="6 7" key="1">
    <citation type="journal article" date="2012" name="J. Bacteriol.">
        <title>Genome sequence of "Candidatus Nitrosopumilus salaria" BD31, an ammonia-oxidizing archaeon from the San Francisco Bay estuary.</title>
        <authorList>
            <person name="Mosier A.C."/>
            <person name="Allen E.E."/>
            <person name="Kim M."/>
            <person name="Ferriera S."/>
            <person name="Francis C.A."/>
        </authorList>
    </citation>
    <scope>NUCLEOTIDE SEQUENCE [LARGE SCALE GENOMIC DNA]</scope>
    <source>
        <strain evidence="6 7">BD31</strain>
    </source>
</reference>
<dbReference type="GO" id="GO:0006084">
    <property type="term" value="P:acetyl-CoA metabolic process"/>
    <property type="evidence" value="ECO:0007669"/>
    <property type="project" value="InterPro"/>
</dbReference>
<dbReference type="Proteomes" id="UP000003423">
    <property type="component" value="Unassembled WGS sequence"/>
</dbReference>
<protein>
    <submittedName>
        <fullName evidence="6">Hydroxymethylglutaryl-CoA synthase</fullName>
    </submittedName>
</protein>
<dbReference type="InterPro" id="IPR013528">
    <property type="entry name" value="HMG_CoA_synth_N"/>
</dbReference>
<sequence length="464" mass="52303">MAAGIDDIAIYIPRLYIDAADFANARGLDPIKLQKGLGVSQMAIVDANQDPACLAANACLTIMQRNKLSPDDIGRLYVSTESAFDESKAMNSYVIGMLEQVYGQGAFEHCGGVETKFACVSGSYALYDNANWIRAGEAEGKHALVVVSDIAKYDMGSSGEMTQGAGSVVMLLNDEPRLLSFDPKVTATSIKDEYDFYRPFGKETPIVHGQYSNLLYMIQVRKALEAYKKKVISSGLIKIKSDETILDHMDYINMHLPYSNMGKKALAYLVRHEWRQLPRWKRILEEIGLDEPRPKDPRGTIESVLADDEFMAKDHEFTKLFTKTKEYQEVYESKLSSSLIASSMIGNLYTASLYLGFRSSLEFEYQKGIDLEGKRVGFGSYGSGSSAMVFSGVIQPEYEQMVKNMNLEVEIGERRKLTWEEYEELHENKLSPEESMLHSKKEFVLVDVQTKTETKGERRYVFNE</sequence>
<keyword evidence="7" id="KW-1185">Reference proteome</keyword>
<dbReference type="Pfam" id="PF01154">
    <property type="entry name" value="HMG_CoA_synt_N"/>
    <property type="match status" value="1"/>
</dbReference>
<keyword evidence="3" id="KW-0414">Isoprene biosynthesis</keyword>
<organism evidence="6 7">
    <name type="scientific">Candidatus Nitrosopumilus salarius BD31</name>
    <dbReference type="NCBI Taxonomy" id="859350"/>
    <lineage>
        <taxon>Archaea</taxon>
        <taxon>Nitrososphaerota</taxon>
        <taxon>Nitrososphaeria</taxon>
        <taxon>Nitrosopumilales</taxon>
        <taxon>Nitrosopumilaceae</taxon>
        <taxon>Nitrosopumilus</taxon>
    </lineage>
</organism>
<evidence type="ECO:0000259" key="5">
    <source>
        <dbReference type="Pfam" id="PF08540"/>
    </source>
</evidence>
<evidence type="ECO:0000259" key="4">
    <source>
        <dbReference type="Pfam" id="PF01154"/>
    </source>
</evidence>
<dbReference type="GO" id="GO:0004421">
    <property type="term" value="F:hydroxymethylglutaryl-CoA synthase activity"/>
    <property type="evidence" value="ECO:0007669"/>
    <property type="project" value="InterPro"/>
</dbReference>
<dbReference type="GO" id="GO:0010142">
    <property type="term" value="P:farnesyl diphosphate biosynthetic process, mevalonate pathway"/>
    <property type="evidence" value="ECO:0007669"/>
    <property type="project" value="InterPro"/>
</dbReference>
<evidence type="ECO:0000256" key="2">
    <source>
        <dbReference type="ARBA" id="ARBA00022679"/>
    </source>
</evidence>
<evidence type="ECO:0000313" key="6">
    <source>
        <dbReference type="EMBL" id="EIJ66721.1"/>
    </source>
</evidence>
<comment type="similarity">
    <text evidence="1">Belongs to the thiolase-like superfamily. HMG-CoA synthase family.</text>
</comment>
<dbReference type="InterPro" id="IPR016039">
    <property type="entry name" value="Thiolase-like"/>
</dbReference>
<gene>
    <name evidence="6" type="ORF">BD31_I1212</name>
</gene>
<feature type="domain" description="Hydroxymethylglutaryl-coenzyme A synthase C-terminal" evidence="5">
    <location>
        <begin position="180"/>
        <end position="429"/>
    </location>
</feature>
<accession>I3D4S8</accession>
<proteinExistence type="inferred from homology"/>
<dbReference type="PANTHER" id="PTHR43323:SF2">
    <property type="entry name" value="HYDROXYMETHYLGLUTARYL-COA SYNTHASE"/>
    <property type="match status" value="1"/>
</dbReference>
<dbReference type="AlphaFoldDB" id="I3D4S8"/>
<evidence type="ECO:0000256" key="3">
    <source>
        <dbReference type="ARBA" id="ARBA00023229"/>
    </source>
</evidence>
<comment type="caution">
    <text evidence="6">The sequence shown here is derived from an EMBL/GenBank/DDBJ whole genome shotgun (WGS) entry which is preliminary data.</text>
</comment>
<dbReference type="PATRIC" id="fig|859350.6.peg.286"/>
<keyword evidence="2" id="KW-0808">Transferase</keyword>
<dbReference type="RefSeq" id="WP_008297335.1">
    <property type="nucleotide sequence ID" value="NZ_AEXL02000024.1"/>
</dbReference>
<evidence type="ECO:0000256" key="1">
    <source>
        <dbReference type="ARBA" id="ARBA00007061"/>
    </source>
</evidence>
<dbReference type="PANTHER" id="PTHR43323">
    <property type="entry name" value="3-HYDROXY-3-METHYLGLUTARYL COENZYME A SYNTHASE"/>
    <property type="match status" value="1"/>
</dbReference>